<reference evidence="3" key="1">
    <citation type="submission" date="2016-10" db="EMBL/GenBank/DDBJ databases">
        <authorList>
            <person name="Varghese N."/>
            <person name="Submissions S."/>
        </authorList>
    </citation>
    <scope>NUCLEOTIDE SEQUENCE [LARGE SCALE GENOMIC DNA]</scope>
    <source>
        <strain evidence="3">IBRC-M 10403</strain>
    </source>
</reference>
<dbReference type="RefSeq" id="WP_091451983.1">
    <property type="nucleotide sequence ID" value="NZ_FMZZ01000008.1"/>
</dbReference>
<evidence type="ECO:0000256" key="1">
    <source>
        <dbReference type="SAM" id="MobiDB-lite"/>
    </source>
</evidence>
<keyword evidence="3" id="KW-1185">Reference proteome</keyword>
<sequence>MTESDVGGYRGEGDAFRAYTAGVNPLAEQLRGVADKDLRGHAEFGEHAFSKIGSEVGLSQAIRAATQRQMSRVQGLADSLGGTADAVRNTWTNFEGTEQDAEQRLRRAAGELA</sequence>
<evidence type="ECO:0000313" key="3">
    <source>
        <dbReference type="Proteomes" id="UP000199501"/>
    </source>
</evidence>
<dbReference type="EMBL" id="FMZZ01000008">
    <property type="protein sequence ID" value="SDD19411.1"/>
    <property type="molecule type" value="Genomic_DNA"/>
</dbReference>
<dbReference type="STRING" id="1271860.SAMN05216174_108130"/>
<organism evidence="2 3">
    <name type="scientific">Actinokineospora iranica</name>
    <dbReference type="NCBI Taxonomy" id="1271860"/>
    <lineage>
        <taxon>Bacteria</taxon>
        <taxon>Bacillati</taxon>
        <taxon>Actinomycetota</taxon>
        <taxon>Actinomycetes</taxon>
        <taxon>Pseudonocardiales</taxon>
        <taxon>Pseudonocardiaceae</taxon>
        <taxon>Actinokineospora</taxon>
    </lineage>
</organism>
<feature type="compositionally biased region" description="Basic and acidic residues" evidence="1">
    <location>
        <begin position="101"/>
        <end position="113"/>
    </location>
</feature>
<proteinExistence type="predicted"/>
<protein>
    <recommendedName>
        <fullName evidence="4">Excreted virulence factor EspC, type VII ESX diderm</fullName>
    </recommendedName>
</protein>
<evidence type="ECO:0000313" key="2">
    <source>
        <dbReference type="EMBL" id="SDD19411.1"/>
    </source>
</evidence>
<name>A0A1G6SS04_9PSEU</name>
<dbReference type="AlphaFoldDB" id="A0A1G6SS04"/>
<feature type="region of interest" description="Disordered" evidence="1">
    <location>
        <begin position="94"/>
        <end position="113"/>
    </location>
</feature>
<dbReference type="OrthoDB" id="3700341at2"/>
<accession>A0A1G6SS04</accession>
<gene>
    <name evidence="2" type="ORF">SAMN05216174_108130</name>
</gene>
<evidence type="ECO:0008006" key="4">
    <source>
        <dbReference type="Google" id="ProtNLM"/>
    </source>
</evidence>
<dbReference type="Proteomes" id="UP000199501">
    <property type="component" value="Unassembled WGS sequence"/>
</dbReference>